<evidence type="ECO:0000313" key="1">
    <source>
        <dbReference type="EMBL" id="CAB4241317.1"/>
    </source>
</evidence>
<reference evidence="1" key="1">
    <citation type="submission" date="2020-05" db="EMBL/GenBank/DDBJ databases">
        <authorList>
            <person name="Chiriac C."/>
            <person name="Salcher M."/>
            <person name="Ghai R."/>
            <person name="Kavagutti S V."/>
        </authorList>
    </citation>
    <scope>NUCLEOTIDE SEQUENCE</scope>
</reference>
<proteinExistence type="predicted"/>
<accession>A0A6J5TBP8</accession>
<name>A0A6J5TBP8_9CAUD</name>
<gene>
    <name evidence="1" type="ORF">UFOVP67_46</name>
</gene>
<dbReference type="EMBL" id="LR797823">
    <property type="protein sequence ID" value="CAB4241317.1"/>
    <property type="molecule type" value="Genomic_DNA"/>
</dbReference>
<sequence>MLRHKCSIQELKVFYHYWANGFDAEKTGKAVYLSAATVRTIICGLSKKFKESPFVREHYAERTKVIGLSITGTILLDKTKKLLEVSGDIYEL</sequence>
<organism evidence="1">
    <name type="scientific">uncultured Caudovirales phage</name>
    <dbReference type="NCBI Taxonomy" id="2100421"/>
    <lineage>
        <taxon>Viruses</taxon>
        <taxon>Duplodnaviria</taxon>
        <taxon>Heunggongvirae</taxon>
        <taxon>Uroviricota</taxon>
        <taxon>Caudoviricetes</taxon>
        <taxon>Peduoviridae</taxon>
        <taxon>Maltschvirus</taxon>
        <taxon>Maltschvirus maltsch</taxon>
    </lineage>
</organism>
<protein>
    <submittedName>
        <fullName evidence="1">Uncharacterized protein</fullName>
    </submittedName>
</protein>